<dbReference type="InterPro" id="IPR010106">
    <property type="entry name" value="RpnA"/>
</dbReference>
<protein>
    <submittedName>
        <fullName evidence="1">Rpn family recombination-promoting nuclease/putative transposase</fullName>
    </submittedName>
</protein>
<dbReference type="Proteomes" id="UP000824017">
    <property type="component" value="Unassembled WGS sequence"/>
</dbReference>
<accession>A0A9D2DAD8</accession>
<dbReference type="NCBIfam" id="TIGR01784">
    <property type="entry name" value="T_den_put_tspse"/>
    <property type="match status" value="1"/>
</dbReference>
<sequence>MSKQKGGRNSDNFIMLPTVDFCFKELMQNPKVRKGFIAAILGKAPETIRRTTLVPTALRKESEEDKLGILDVLVELEGGAKMNMEMQVSYFDCWTNRVLFYLGKIYTGQIKEGEDYDKLRKCIHVSILDFVHFPKDKKCCRKIVFCDAESGEQYTDLMELHILELKKLPPEDQSEDGLIRWMRFLRGKSRKEFEEMAKKDEYIEEAYNELKKLSLDEQKRLEYELRQKAVRDHNMMMKSAEKRGLEIGEKRGLEIGEKRGLEIGEKRGLEIGEKRGEKRGIEIGRKQGERIALKRIVENQIKAGKSAEETAELLGLDLQEVKGLAEE</sequence>
<evidence type="ECO:0000313" key="1">
    <source>
        <dbReference type="EMBL" id="HIZ13204.1"/>
    </source>
</evidence>
<reference evidence="1" key="2">
    <citation type="submission" date="2021-04" db="EMBL/GenBank/DDBJ databases">
        <authorList>
            <person name="Gilroy R."/>
        </authorList>
    </citation>
    <scope>NUCLEOTIDE SEQUENCE</scope>
    <source>
        <strain evidence="1">ChiGjej1B1-13045</strain>
    </source>
</reference>
<dbReference type="Pfam" id="PF12784">
    <property type="entry name" value="PDDEXK_2"/>
    <property type="match status" value="1"/>
</dbReference>
<comment type="caution">
    <text evidence="1">The sequence shown here is derived from an EMBL/GenBank/DDBJ whole genome shotgun (WGS) entry which is preliminary data.</text>
</comment>
<dbReference type="PANTHER" id="PTHR41317">
    <property type="entry name" value="PD-(D_E)XK NUCLEASE FAMILY TRANSPOSASE"/>
    <property type="match status" value="1"/>
</dbReference>
<dbReference type="PANTHER" id="PTHR41317:SF1">
    <property type="entry name" value="PD-(D_E)XK NUCLEASE FAMILY TRANSPOSASE"/>
    <property type="match status" value="1"/>
</dbReference>
<dbReference type="AlphaFoldDB" id="A0A9D2DAD8"/>
<evidence type="ECO:0000313" key="2">
    <source>
        <dbReference type="Proteomes" id="UP000824017"/>
    </source>
</evidence>
<reference evidence="1" key="1">
    <citation type="journal article" date="2021" name="PeerJ">
        <title>Extensive microbial diversity within the chicken gut microbiome revealed by metagenomics and culture.</title>
        <authorList>
            <person name="Gilroy R."/>
            <person name="Ravi A."/>
            <person name="Getino M."/>
            <person name="Pursley I."/>
            <person name="Horton D.L."/>
            <person name="Alikhan N.F."/>
            <person name="Baker D."/>
            <person name="Gharbi K."/>
            <person name="Hall N."/>
            <person name="Watson M."/>
            <person name="Adriaenssens E.M."/>
            <person name="Foster-Nyarko E."/>
            <person name="Jarju S."/>
            <person name="Secka A."/>
            <person name="Antonio M."/>
            <person name="Oren A."/>
            <person name="Chaudhuri R.R."/>
            <person name="La Ragione R."/>
            <person name="Hildebrand F."/>
            <person name="Pallen M.J."/>
        </authorList>
    </citation>
    <scope>NUCLEOTIDE SEQUENCE</scope>
    <source>
        <strain evidence="1">ChiGjej1B1-13045</strain>
    </source>
</reference>
<name>A0A9D2DAD8_9FIRM</name>
<organism evidence="1 2">
    <name type="scientific">Candidatus Mediterraneibacter stercorigallinarum</name>
    <dbReference type="NCBI Taxonomy" id="2838686"/>
    <lineage>
        <taxon>Bacteria</taxon>
        <taxon>Bacillati</taxon>
        <taxon>Bacillota</taxon>
        <taxon>Clostridia</taxon>
        <taxon>Lachnospirales</taxon>
        <taxon>Lachnospiraceae</taxon>
        <taxon>Mediterraneibacter</taxon>
    </lineage>
</organism>
<gene>
    <name evidence="1" type="ORF">H9817_04700</name>
</gene>
<proteinExistence type="predicted"/>
<dbReference type="EMBL" id="DXCD01000123">
    <property type="protein sequence ID" value="HIZ13204.1"/>
    <property type="molecule type" value="Genomic_DNA"/>
</dbReference>